<organism evidence="2 3">
    <name type="scientific">Bursaphelenchus okinawaensis</name>
    <dbReference type="NCBI Taxonomy" id="465554"/>
    <lineage>
        <taxon>Eukaryota</taxon>
        <taxon>Metazoa</taxon>
        <taxon>Ecdysozoa</taxon>
        <taxon>Nematoda</taxon>
        <taxon>Chromadorea</taxon>
        <taxon>Rhabditida</taxon>
        <taxon>Tylenchina</taxon>
        <taxon>Tylenchomorpha</taxon>
        <taxon>Aphelenchoidea</taxon>
        <taxon>Aphelenchoididae</taxon>
        <taxon>Bursaphelenchus</taxon>
    </lineage>
</organism>
<keyword evidence="1" id="KW-0812">Transmembrane</keyword>
<evidence type="ECO:0000313" key="2">
    <source>
        <dbReference type="EMBL" id="CAD5209747.1"/>
    </source>
</evidence>
<evidence type="ECO:0000256" key="1">
    <source>
        <dbReference type="SAM" id="Phobius"/>
    </source>
</evidence>
<dbReference type="EMBL" id="CAJFCW020000002">
    <property type="protein sequence ID" value="CAG9089982.1"/>
    <property type="molecule type" value="Genomic_DNA"/>
</dbReference>
<evidence type="ECO:0000313" key="3">
    <source>
        <dbReference type="Proteomes" id="UP000614601"/>
    </source>
</evidence>
<dbReference type="Proteomes" id="UP000614601">
    <property type="component" value="Unassembled WGS sequence"/>
</dbReference>
<dbReference type="AlphaFoldDB" id="A0A811K2P4"/>
<feature type="transmembrane region" description="Helical" evidence="1">
    <location>
        <begin position="48"/>
        <end position="66"/>
    </location>
</feature>
<name>A0A811K2P4_9BILA</name>
<feature type="transmembrane region" description="Helical" evidence="1">
    <location>
        <begin position="121"/>
        <end position="139"/>
    </location>
</feature>
<dbReference type="EMBL" id="CAJFDH010000002">
    <property type="protein sequence ID" value="CAD5209747.1"/>
    <property type="molecule type" value="Genomic_DNA"/>
</dbReference>
<accession>A0A811K2P4</accession>
<keyword evidence="1" id="KW-1133">Transmembrane helix</keyword>
<dbReference type="Proteomes" id="UP000783686">
    <property type="component" value="Unassembled WGS sequence"/>
</dbReference>
<feature type="transmembrane region" description="Helical" evidence="1">
    <location>
        <begin position="233"/>
        <end position="251"/>
    </location>
</feature>
<feature type="transmembrane region" description="Helical" evidence="1">
    <location>
        <begin position="12"/>
        <end position="36"/>
    </location>
</feature>
<feature type="transmembrane region" description="Helical" evidence="1">
    <location>
        <begin position="151"/>
        <end position="170"/>
    </location>
</feature>
<protein>
    <submittedName>
        <fullName evidence="2">Uncharacterized protein</fullName>
    </submittedName>
</protein>
<keyword evidence="3" id="KW-1185">Reference proteome</keyword>
<proteinExistence type="predicted"/>
<gene>
    <name evidence="2" type="ORF">BOKJ2_LOCUS2842</name>
</gene>
<dbReference type="OrthoDB" id="5781853at2759"/>
<comment type="caution">
    <text evidence="2">The sequence shown here is derived from an EMBL/GenBank/DDBJ whole genome shotgun (WGS) entry which is preliminary data.</text>
</comment>
<keyword evidence="1" id="KW-0472">Membrane</keyword>
<reference evidence="2" key="1">
    <citation type="submission" date="2020-09" db="EMBL/GenBank/DDBJ databases">
        <authorList>
            <person name="Kikuchi T."/>
        </authorList>
    </citation>
    <scope>NUCLEOTIDE SEQUENCE</scope>
    <source>
        <strain evidence="2">SH1</strain>
    </source>
</reference>
<feature type="transmembrane region" description="Helical" evidence="1">
    <location>
        <begin position="199"/>
        <end position="221"/>
    </location>
</feature>
<sequence>MATTEEESFMVAAHVVELVLFVISCYLIILFLRALCEVHLFMYNQKCYIINIFVACLIGIVTKCFLRLKNAVDIFPALLVDNVQGVHDLCVSVHLNMIFQLMSFADCFYSTTQTKDINKKASWIICGLLWILSYGWPKLVVYNVMTAKTSLTIQFLLNFVSWLTVLALILMGRYKYRLHAVGNVQQTYRVSVMLRTMNVLKVLAISSALRNFVLAGVLLLKTCGVDLYHFGDITYTYTVALYLLLCPIFMVKVHEELNKKVFTKRESNSLFQTSTNDGAFVVRNVMGTALSVPNERDHHFQAMTSSWNTVKSSVFKEKPVHTIKVIDL</sequence>